<dbReference type="InterPro" id="IPR001810">
    <property type="entry name" value="F-box_dom"/>
</dbReference>
<feature type="domain" description="F-box" evidence="1">
    <location>
        <begin position="2"/>
        <end position="52"/>
    </location>
</feature>
<dbReference type="PROSITE" id="PS50181">
    <property type="entry name" value="FBOX"/>
    <property type="match status" value="1"/>
</dbReference>
<evidence type="ECO:0000259" key="1">
    <source>
        <dbReference type="PROSITE" id="PS50181"/>
    </source>
</evidence>
<keyword evidence="3" id="KW-1185">Reference proteome</keyword>
<dbReference type="Pfam" id="PF12937">
    <property type="entry name" value="F-box-like"/>
    <property type="match status" value="1"/>
</dbReference>
<accession>A0A1R3JKH7</accession>
<dbReference type="AlphaFoldDB" id="A0A1R3JKH7"/>
<evidence type="ECO:0000313" key="3">
    <source>
        <dbReference type="Proteomes" id="UP000187203"/>
    </source>
</evidence>
<dbReference type="OrthoDB" id="1071894at2759"/>
<dbReference type="Proteomes" id="UP000187203">
    <property type="component" value="Unassembled WGS sequence"/>
</dbReference>
<dbReference type="InterPro" id="IPR050796">
    <property type="entry name" value="SCF_F-box_component"/>
</dbReference>
<dbReference type="InterPro" id="IPR036047">
    <property type="entry name" value="F-box-like_dom_sf"/>
</dbReference>
<comment type="caution">
    <text evidence="2">The sequence shown here is derived from an EMBL/GenBank/DDBJ whole genome shotgun (WGS) entry which is preliminary data.</text>
</comment>
<dbReference type="SUPFAM" id="SSF81383">
    <property type="entry name" value="F-box domain"/>
    <property type="match status" value="1"/>
</dbReference>
<dbReference type="SMART" id="SM00256">
    <property type="entry name" value="FBOX"/>
    <property type="match status" value="1"/>
</dbReference>
<protein>
    <recommendedName>
        <fullName evidence="1">F-box domain-containing protein</fullName>
    </recommendedName>
</protein>
<gene>
    <name evidence="2" type="ORF">COLO4_15953</name>
</gene>
<name>A0A1R3JKH7_9ROSI</name>
<dbReference type="EMBL" id="AWUE01015846">
    <property type="protein sequence ID" value="OMO95352.1"/>
    <property type="molecule type" value="Genomic_DNA"/>
</dbReference>
<dbReference type="CDD" id="cd22157">
    <property type="entry name" value="F-box_AtFBW1-like"/>
    <property type="match status" value="1"/>
</dbReference>
<evidence type="ECO:0000313" key="2">
    <source>
        <dbReference type="EMBL" id="OMO95352.1"/>
    </source>
</evidence>
<dbReference type="STRING" id="93759.A0A1R3JKH7"/>
<proteinExistence type="predicted"/>
<dbReference type="Gene3D" id="1.20.1280.50">
    <property type="match status" value="1"/>
</dbReference>
<sequence length="200" mass="22594">MSGLSNSIPDEICIEILERLPVKSLLRFKATCKPWKSLISHPSFVDHHLNRSAARCKKLVIFEELEDNSLVQLLDFGSTTNGEPTTMEFPSTIPSKLRNEFGGRYLFRCSTWGGLLLLGSDSVDGEFSILLCNPSTRQIRKIRNSPNYKHHNFHHALALGYDFTVQSYMVVTIGQRFGFSYSSPYEIAPSENSDMMVTLP</sequence>
<organism evidence="2 3">
    <name type="scientific">Corchorus olitorius</name>
    <dbReference type="NCBI Taxonomy" id="93759"/>
    <lineage>
        <taxon>Eukaryota</taxon>
        <taxon>Viridiplantae</taxon>
        <taxon>Streptophyta</taxon>
        <taxon>Embryophyta</taxon>
        <taxon>Tracheophyta</taxon>
        <taxon>Spermatophyta</taxon>
        <taxon>Magnoliopsida</taxon>
        <taxon>eudicotyledons</taxon>
        <taxon>Gunneridae</taxon>
        <taxon>Pentapetalae</taxon>
        <taxon>rosids</taxon>
        <taxon>malvids</taxon>
        <taxon>Malvales</taxon>
        <taxon>Malvaceae</taxon>
        <taxon>Grewioideae</taxon>
        <taxon>Apeibeae</taxon>
        <taxon>Corchorus</taxon>
    </lineage>
</organism>
<dbReference type="PANTHER" id="PTHR31672:SF13">
    <property type="entry name" value="F-BOX PROTEIN CPR30-LIKE"/>
    <property type="match status" value="1"/>
</dbReference>
<dbReference type="PANTHER" id="PTHR31672">
    <property type="entry name" value="BNACNNG10540D PROTEIN"/>
    <property type="match status" value="1"/>
</dbReference>
<reference evidence="3" key="1">
    <citation type="submission" date="2013-09" db="EMBL/GenBank/DDBJ databases">
        <title>Corchorus olitorius genome sequencing.</title>
        <authorList>
            <person name="Alam M."/>
            <person name="Haque M.S."/>
            <person name="Islam M.S."/>
            <person name="Emdad E.M."/>
            <person name="Islam M.M."/>
            <person name="Ahmed B."/>
            <person name="Halim A."/>
            <person name="Hossen Q.M.M."/>
            <person name="Hossain M.Z."/>
            <person name="Ahmed R."/>
            <person name="Khan M.M."/>
            <person name="Islam R."/>
            <person name="Rashid M.M."/>
            <person name="Khan S.A."/>
            <person name="Rahman M.S."/>
            <person name="Alam M."/>
            <person name="Yahiya A.S."/>
            <person name="Khan M.S."/>
            <person name="Azam M.S."/>
            <person name="Haque T."/>
            <person name="Lashkar M.Z.H."/>
            <person name="Akhand A.I."/>
            <person name="Morshed G."/>
            <person name="Roy S."/>
            <person name="Uddin K.S."/>
            <person name="Rabeya T."/>
            <person name="Hossain A.S."/>
            <person name="Chowdhury A."/>
            <person name="Snigdha A.R."/>
            <person name="Mortoza M.S."/>
            <person name="Matin S.A."/>
            <person name="Hoque S.M.E."/>
            <person name="Islam M.K."/>
            <person name="Roy D.K."/>
            <person name="Haider R."/>
            <person name="Moosa M.M."/>
            <person name="Elias S.M."/>
            <person name="Hasan A.M."/>
            <person name="Jahan S."/>
            <person name="Shafiuddin M."/>
            <person name="Mahmood N."/>
            <person name="Shommy N.S."/>
        </authorList>
    </citation>
    <scope>NUCLEOTIDE SEQUENCE [LARGE SCALE GENOMIC DNA]</scope>
    <source>
        <strain evidence="3">cv. O-4</strain>
    </source>
</reference>